<dbReference type="InterPro" id="IPR015946">
    <property type="entry name" value="KH_dom-like_a/b"/>
</dbReference>
<dbReference type="PANTHER" id="PTHR35368">
    <property type="entry name" value="HYDROPEROXIDE REDUCTASE"/>
    <property type="match status" value="1"/>
</dbReference>
<name>U1Y4S2_ANEAE</name>
<sequence length="155" mass="17061">MEGIVAKASTLFKVSAAGKWDSGVKTNISVRDFSSFVMDEPEVLGGTDTGPNPMEYVAAALNGCKGVMIPLVAKELGFVFTGIEFETTGIIDTRGLMGEEGVSPHFQKIRFQVNIQTEESEEKIEQLKQEVERRCPVFNLFIDAGIKVDVKWNKV</sequence>
<dbReference type="SUPFAM" id="SSF82784">
    <property type="entry name" value="OsmC-like"/>
    <property type="match status" value="1"/>
</dbReference>
<reference evidence="1 2" key="1">
    <citation type="submission" date="2013-08" db="EMBL/GenBank/DDBJ databases">
        <authorList>
            <person name="Weinstock G."/>
            <person name="Sodergren E."/>
            <person name="Wylie T."/>
            <person name="Fulton L."/>
            <person name="Fulton R."/>
            <person name="Fronick C."/>
            <person name="O'Laughlin M."/>
            <person name="Godfrey J."/>
            <person name="Miner T."/>
            <person name="Herter B."/>
            <person name="Appelbaum E."/>
            <person name="Cordes M."/>
            <person name="Lek S."/>
            <person name="Wollam A."/>
            <person name="Pepin K.H."/>
            <person name="Palsikar V.B."/>
            <person name="Mitreva M."/>
            <person name="Wilson R.K."/>
        </authorList>
    </citation>
    <scope>NUCLEOTIDE SEQUENCE [LARGE SCALE GENOMIC DNA]</scope>
    <source>
        <strain evidence="1 2">ATCC 12856</strain>
    </source>
</reference>
<keyword evidence="2" id="KW-1185">Reference proteome</keyword>
<evidence type="ECO:0000313" key="1">
    <source>
        <dbReference type="EMBL" id="ERI07167.1"/>
    </source>
</evidence>
<dbReference type="Pfam" id="PF02566">
    <property type="entry name" value="OsmC"/>
    <property type="match status" value="1"/>
</dbReference>
<accession>U1Y4S2</accession>
<comment type="caution">
    <text evidence="1">The sequence shown here is derived from an EMBL/GenBank/DDBJ whole genome shotgun (WGS) entry which is preliminary data.</text>
</comment>
<dbReference type="eggNOG" id="COG1765">
    <property type="taxonomic scope" value="Bacteria"/>
</dbReference>
<dbReference type="Gene3D" id="3.30.300.20">
    <property type="match status" value="1"/>
</dbReference>
<dbReference type="PANTHER" id="PTHR35368:SF1">
    <property type="entry name" value="HYDROPEROXIDE REDUCTASE"/>
    <property type="match status" value="1"/>
</dbReference>
<dbReference type="Proteomes" id="UP000016511">
    <property type="component" value="Unassembled WGS sequence"/>
</dbReference>
<dbReference type="AlphaFoldDB" id="U1Y4S2"/>
<dbReference type="InterPro" id="IPR052924">
    <property type="entry name" value="OsmC/Ohr_hydroprdx_reductase"/>
</dbReference>
<evidence type="ECO:0000313" key="2">
    <source>
        <dbReference type="Proteomes" id="UP000016511"/>
    </source>
</evidence>
<gene>
    <name evidence="1" type="ORF">HMPREF0083_04740</name>
</gene>
<dbReference type="STRING" id="649747.HMPREF0083_04740"/>
<dbReference type="InterPro" id="IPR003718">
    <property type="entry name" value="OsmC/Ohr_fam"/>
</dbReference>
<dbReference type="InterPro" id="IPR036102">
    <property type="entry name" value="OsmC/Ohrsf"/>
</dbReference>
<proteinExistence type="predicted"/>
<dbReference type="HOGENOM" id="CLU_100275_2_1_9"/>
<dbReference type="EMBL" id="AWSJ01000292">
    <property type="protein sequence ID" value="ERI07167.1"/>
    <property type="molecule type" value="Genomic_DNA"/>
</dbReference>
<dbReference type="PATRIC" id="fig|649747.3.peg.4267"/>
<protein>
    <submittedName>
        <fullName evidence="1">OsmC-like protein</fullName>
    </submittedName>
</protein>
<organism evidence="1 2">
    <name type="scientific">Aneurinibacillus aneurinilyticus ATCC 12856</name>
    <dbReference type="NCBI Taxonomy" id="649747"/>
    <lineage>
        <taxon>Bacteria</taxon>
        <taxon>Bacillati</taxon>
        <taxon>Bacillota</taxon>
        <taxon>Bacilli</taxon>
        <taxon>Bacillales</taxon>
        <taxon>Paenibacillaceae</taxon>
        <taxon>Aneurinibacillus group</taxon>
        <taxon>Aneurinibacillus</taxon>
    </lineage>
</organism>